<dbReference type="EMBL" id="DS268410">
    <property type="protein sequence ID" value="EFP00036.1"/>
    <property type="molecule type" value="Genomic_DNA"/>
</dbReference>
<keyword evidence="1" id="KW-1133">Transmembrane helix</keyword>
<feature type="transmembrane region" description="Helical" evidence="1">
    <location>
        <begin position="239"/>
        <end position="259"/>
    </location>
</feature>
<dbReference type="AlphaFoldDB" id="E3LLB8"/>
<reference evidence="2" key="1">
    <citation type="submission" date="2007-07" db="EMBL/GenBank/DDBJ databases">
        <title>PCAP assembly of the Caenorhabditis remanei genome.</title>
        <authorList>
            <consortium name="The Caenorhabditis remanei Sequencing Consortium"/>
            <person name="Wilson R.K."/>
        </authorList>
    </citation>
    <scope>NUCLEOTIDE SEQUENCE [LARGE SCALE GENOMIC DNA]</scope>
    <source>
        <strain evidence="2">PB4641</strain>
    </source>
</reference>
<dbReference type="HOGENOM" id="CLU_889173_0_0_1"/>
<feature type="transmembrane region" description="Helical" evidence="1">
    <location>
        <begin position="30"/>
        <end position="50"/>
    </location>
</feature>
<dbReference type="FunCoup" id="E3LLB8">
    <property type="interactions" value="627"/>
</dbReference>
<proteinExistence type="predicted"/>
<accession>E3LLB8</accession>
<gene>
    <name evidence="2" type="ORF">CRE_19044</name>
</gene>
<dbReference type="eggNOG" id="ENOG502TJU9">
    <property type="taxonomic scope" value="Eukaryota"/>
</dbReference>
<keyword evidence="1" id="KW-0472">Membrane</keyword>
<dbReference type="InParanoid" id="E3LLB8"/>
<evidence type="ECO:0000313" key="3">
    <source>
        <dbReference type="Proteomes" id="UP000008281"/>
    </source>
</evidence>
<dbReference type="OMA" id="WIVFICT"/>
<dbReference type="Proteomes" id="UP000008281">
    <property type="component" value="Unassembled WGS sequence"/>
</dbReference>
<feature type="transmembrane region" description="Helical" evidence="1">
    <location>
        <begin position="200"/>
        <end position="218"/>
    </location>
</feature>
<organism evidence="3">
    <name type="scientific">Caenorhabditis remanei</name>
    <name type="common">Caenorhabditis vulgaris</name>
    <dbReference type="NCBI Taxonomy" id="31234"/>
    <lineage>
        <taxon>Eukaryota</taxon>
        <taxon>Metazoa</taxon>
        <taxon>Ecdysozoa</taxon>
        <taxon>Nematoda</taxon>
        <taxon>Chromadorea</taxon>
        <taxon>Rhabditida</taxon>
        <taxon>Rhabditina</taxon>
        <taxon>Rhabditomorpha</taxon>
        <taxon>Rhabditoidea</taxon>
        <taxon>Rhabditidae</taxon>
        <taxon>Peloderinae</taxon>
        <taxon>Caenorhabditis</taxon>
    </lineage>
</organism>
<feature type="transmembrane region" description="Helical" evidence="1">
    <location>
        <begin position="96"/>
        <end position="114"/>
    </location>
</feature>
<evidence type="ECO:0000256" key="1">
    <source>
        <dbReference type="SAM" id="Phobius"/>
    </source>
</evidence>
<keyword evidence="1" id="KW-0812">Transmembrane</keyword>
<feature type="transmembrane region" description="Helical" evidence="1">
    <location>
        <begin position="150"/>
        <end position="168"/>
    </location>
</feature>
<sequence>MLEETGSFLEYPQVNFSIRVQSDVFLPQEALRFLFIYVLFTTGLFLNLIFKKRRWISQYFSHLYYFILISLPIDILFHISTQHPWILNWISFNGKYAYFVVFSLMYIFILFYTVSSTIPHSVPMCYSVLINCKITAETRLCGFQITKSRITTFLIIFICFINLTRNLSDALKHPLIHLSNLPYQDKCLYFHYHLQNGRTIHFDLLRFIPATITSLGLFKKTHYLKTKCNILKGSEYAHIVYIRCYLLLFFISTIAYYVIFHLNQLPTDSNNCVLSLQDSELLRYIFVYATYIASRKKNQKPVIMHSSVTPVDQ</sequence>
<name>E3LLB8_CAERE</name>
<protein>
    <submittedName>
        <fullName evidence="2">Uncharacterized protein</fullName>
    </submittedName>
</protein>
<feature type="transmembrane region" description="Helical" evidence="1">
    <location>
        <begin position="62"/>
        <end position="81"/>
    </location>
</feature>
<keyword evidence="3" id="KW-1185">Reference proteome</keyword>
<evidence type="ECO:0000313" key="2">
    <source>
        <dbReference type="EMBL" id="EFP00036.1"/>
    </source>
</evidence>